<dbReference type="EMBL" id="LT670848">
    <property type="protein sequence ID" value="SHM39092.1"/>
    <property type="molecule type" value="Genomic_DNA"/>
</dbReference>
<evidence type="ECO:0000313" key="2">
    <source>
        <dbReference type="EMBL" id="SHM39092.1"/>
    </source>
</evidence>
<evidence type="ECO:0000313" key="3">
    <source>
        <dbReference type="Proteomes" id="UP000190235"/>
    </source>
</evidence>
<keyword evidence="1" id="KW-0812">Transmembrane</keyword>
<name>A0A1M7IE95_9FLAO</name>
<sequence>MILKDSKLETSITDFFNSIEDLFDYRKKNKWKSNLFKFLLFLSFVFVTFSVIPVFPKVMDDQFQSLFLWLDAVFLHSNIKFSFWISWGLSVLVSLVILGISYLPYLYWKSRENKFLKPFLLKFCYAYILRKELKSYLLNENEVHLEKGTKYFEKISEPLQTLHISGEKTPVGSFTFAEIQKSLEKQNGLIKFTDDSKEIIESTNTIDEKIYSRLEKRIEIDKILPLIEIITLYEFAKVKPEEKNQNGEKLKEYKNVILREFYQELTKIEILDNNNDVDSKTSKIKTFFSNIEGVISSLSRL</sequence>
<dbReference type="AlphaFoldDB" id="A0A1M7IE95"/>
<protein>
    <submittedName>
        <fullName evidence="2">Uncharacterized protein</fullName>
    </submittedName>
</protein>
<organism evidence="2 3">
    <name type="scientific">Salegentibacter salegens</name>
    <dbReference type="NCBI Taxonomy" id="143223"/>
    <lineage>
        <taxon>Bacteria</taxon>
        <taxon>Pseudomonadati</taxon>
        <taxon>Bacteroidota</taxon>
        <taxon>Flavobacteriia</taxon>
        <taxon>Flavobacteriales</taxon>
        <taxon>Flavobacteriaceae</taxon>
        <taxon>Salegentibacter</taxon>
    </lineage>
</organism>
<proteinExistence type="predicted"/>
<dbReference type="RefSeq" id="WP_079733841.1">
    <property type="nucleotide sequence ID" value="NZ_LT670848.1"/>
</dbReference>
<keyword evidence="3" id="KW-1185">Reference proteome</keyword>
<feature type="transmembrane region" description="Helical" evidence="1">
    <location>
        <begin position="35"/>
        <end position="55"/>
    </location>
</feature>
<feature type="transmembrane region" description="Helical" evidence="1">
    <location>
        <begin position="84"/>
        <end position="108"/>
    </location>
</feature>
<keyword evidence="1" id="KW-0472">Membrane</keyword>
<dbReference type="Proteomes" id="UP000190235">
    <property type="component" value="Chromosome I"/>
</dbReference>
<keyword evidence="1" id="KW-1133">Transmembrane helix</keyword>
<reference evidence="3" key="1">
    <citation type="submission" date="2016-11" db="EMBL/GenBank/DDBJ databases">
        <authorList>
            <person name="Varghese N."/>
            <person name="Submissions S."/>
        </authorList>
    </citation>
    <scope>NUCLEOTIDE SEQUENCE [LARGE SCALE GENOMIC DNA]</scope>
    <source>
        <strain evidence="3">ACAM 48</strain>
    </source>
</reference>
<dbReference type="STRING" id="143223.SAMN05878281_0515"/>
<gene>
    <name evidence="2" type="ORF">SAMN05878281_0515</name>
</gene>
<evidence type="ECO:0000256" key="1">
    <source>
        <dbReference type="SAM" id="Phobius"/>
    </source>
</evidence>
<accession>A0A1M7IE95</accession>